<dbReference type="InterPro" id="IPR013098">
    <property type="entry name" value="Ig_I-set"/>
</dbReference>
<dbReference type="EnsemblMetazoa" id="PPAI001151-RA">
    <property type="protein sequence ID" value="PPAI001151-PA"/>
    <property type="gene ID" value="PPAI001151"/>
</dbReference>
<evidence type="ECO:0000313" key="5">
    <source>
        <dbReference type="Proteomes" id="UP000092462"/>
    </source>
</evidence>
<evidence type="ECO:0000256" key="2">
    <source>
        <dbReference type="ARBA" id="ARBA00023157"/>
    </source>
</evidence>
<dbReference type="PROSITE" id="PS50853">
    <property type="entry name" value="FN3"/>
    <property type="match status" value="1"/>
</dbReference>
<dbReference type="SUPFAM" id="SSF48726">
    <property type="entry name" value="Immunoglobulin"/>
    <property type="match status" value="2"/>
</dbReference>
<dbReference type="SUPFAM" id="SSF49265">
    <property type="entry name" value="Fibronectin type III"/>
    <property type="match status" value="1"/>
</dbReference>
<sequence>MNFRYFIDVSLFAEEMSFVDTPIVQLAREHRDATIRCEIKGDPEPKISWDYNGKAIKCKTYKSSCVTESFADNKEQRIRLNVQYKPNLLSEEDIQYIYTNGTANLTCEAAAEPPANFSWYRHGKKINPRQQTIHMARDISQLEITLTDPSVLGQYRCRAANFLGAVDHEILLKEGVKPEPPSMFVLRGVNYEILDVDVGATKPKKASEMDTLGYRFEIMPVQMFEEHDQDWTLARQIDFPVEDKVTYILKDLKPGTRYIVRVASRNVAGLSDFTDPKEFSTHSHGVSNEASTNLLATSLILLINIAFNPFQ</sequence>
<dbReference type="InterPro" id="IPR003598">
    <property type="entry name" value="Ig_sub2"/>
</dbReference>
<protein>
    <submittedName>
        <fullName evidence="4">Uncharacterized protein</fullName>
    </submittedName>
</protein>
<organism evidence="4 5">
    <name type="scientific">Phlebotomus papatasi</name>
    <name type="common">Sandfly</name>
    <dbReference type="NCBI Taxonomy" id="29031"/>
    <lineage>
        <taxon>Eukaryota</taxon>
        <taxon>Metazoa</taxon>
        <taxon>Ecdysozoa</taxon>
        <taxon>Arthropoda</taxon>
        <taxon>Hexapoda</taxon>
        <taxon>Insecta</taxon>
        <taxon>Pterygota</taxon>
        <taxon>Neoptera</taxon>
        <taxon>Endopterygota</taxon>
        <taxon>Diptera</taxon>
        <taxon>Nematocera</taxon>
        <taxon>Psychodoidea</taxon>
        <taxon>Psychodidae</taxon>
        <taxon>Phlebotomus</taxon>
        <taxon>Phlebotomus</taxon>
    </lineage>
</organism>
<reference evidence="4" key="1">
    <citation type="submission" date="2022-08" db="UniProtKB">
        <authorList>
            <consortium name="EnsemblMetazoa"/>
        </authorList>
    </citation>
    <scope>IDENTIFICATION</scope>
    <source>
        <strain evidence="4">Israel</strain>
    </source>
</reference>
<dbReference type="InterPro" id="IPR036116">
    <property type="entry name" value="FN3_sf"/>
</dbReference>
<evidence type="ECO:0000256" key="1">
    <source>
        <dbReference type="ARBA" id="ARBA00022729"/>
    </source>
</evidence>
<dbReference type="SMART" id="SM00060">
    <property type="entry name" value="FN3"/>
    <property type="match status" value="1"/>
</dbReference>
<accession>A0A1B0D1C8</accession>
<dbReference type="InterPro" id="IPR003961">
    <property type="entry name" value="FN3_dom"/>
</dbReference>
<dbReference type="InterPro" id="IPR013783">
    <property type="entry name" value="Ig-like_fold"/>
</dbReference>
<dbReference type="InterPro" id="IPR050958">
    <property type="entry name" value="Cell_Adh-Cytoskel_Orgn"/>
</dbReference>
<dbReference type="GO" id="GO:0030154">
    <property type="term" value="P:cell differentiation"/>
    <property type="evidence" value="ECO:0007669"/>
    <property type="project" value="UniProtKB-ARBA"/>
</dbReference>
<dbReference type="AlphaFoldDB" id="A0A1B0D1C8"/>
<evidence type="ECO:0000256" key="3">
    <source>
        <dbReference type="ARBA" id="ARBA00023319"/>
    </source>
</evidence>
<keyword evidence="1" id="KW-0732">Signal</keyword>
<dbReference type="InterPro" id="IPR036179">
    <property type="entry name" value="Ig-like_dom_sf"/>
</dbReference>
<keyword evidence="2" id="KW-1015">Disulfide bond</keyword>
<dbReference type="SMART" id="SM00408">
    <property type="entry name" value="IGc2"/>
    <property type="match status" value="1"/>
</dbReference>
<dbReference type="EMBL" id="AJVK01002563">
    <property type="status" value="NOT_ANNOTATED_CDS"/>
    <property type="molecule type" value="Genomic_DNA"/>
</dbReference>
<dbReference type="VEuPathDB" id="VectorBase:PPAPM1_003167"/>
<evidence type="ECO:0000313" key="4">
    <source>
        <dbReference type="EnsemblMetazoa" id="PPAI001151-PA"/>
    </source>
</evidence>
<dbReference type="PANTHER" id="PTHR45080:SF8">
    <property type="entry name" value="IG-LIKE DOMAIN-CONTAINING PROTEIN"/>
    <property type="match status" value="1"/>
</dbReference>
<dbReference type="Pfam" id="PF13927">
    <property type="entry name" value="Ig_3"/>
    <property type="match status" value="1"/>
</dbReference>
<dbReference type="GO" id="GO:0005886">
    <property type="term" value="C:plasma membrane"/>
    <property type="evidence" value="ECO:0007669"/>
    <property type="project" value="TreeGrafter"/>
</dbReference>
<name>A0A1B0D1C8_PHLPP</name>
<dbReference type="PROSITE" id="PS50835">
    <property type="entry name" value="IG_LIKE"/>
    <property type="match status" value="1"/>
</dbReference>
<keyword evidence="3" id="KW-0393">Immunoglobulin domain</keyword>
<dbReference type="Pfam" id="PF07679">
    <property type="entry name" value="I-set"/>
    <property type="match status" value="1"/>
</dbReference>
<keyword evidence="5" id="KW-1185">Reference proteome</keyword>
<dbReference type="CDD" id="cd00063">
    <property type="entry name" value="FN3"/>
    <property type="match status" value="1"/>
</dbReference>
<dbReference type="GO" id="GO:0009653">
    <property type="term" value="P:anatomical structure morphogenesis"/>
    <property type="evidence" value="ECO:0007669"/>
    <property type="project" value="UniProtKB-ARBA"/>
</dbReference>
<dbReference type="PANTHER" id="PTHR45080">
    <property type="entry name" value="CONTACTIN 5"/>
    <property type="match status" value="1"/>
</dbReference>
<dbReference type="EMBL" id="AJVK01002564">
    <property type="status" value="NOT_ANNOTATED_CDS"/>
    <property type="molecule type" value="Genomic_DNA"/>
</dbReference>
<proteinExistence type="predicted"/>
<dbReference type="Gene3D" id="2.60.40.10">
    <property type="entry name" value="Immunoglobulins"/>
    <property type="match status" value="3"/>
</dbReference>
<dbReference type="CDD" id="cd00096">
    <property type="entry name" value="Ig"/>
    <property type="match status" value="1"/>
</dbReference>
<dbReference type="Proteomes" id="UP000092462">
    <property type="component" value="Unassembled WGS sequence"/>
</dbReference>
<dbReference type="VEuPathDB" id="VectorBase:PPAI001151"/>
<dbReference type="GO" id="GO:0007156">
    <property type="term" value="P:homophilic cell adhesion via plasma membrane adhesion molecules"/>
    <property type="evidence" value="ECO:0007669"/>
    <property type="project" value="TreeGrafter"/>
</dbReference>
<dbReference type="InterPro" id="IPR007110">
    <property type="entry name" value="Ig-like_dom"/>
</dbReference>